<accession>A0A6N8FDT5</accession>
<dbReference type="InterPro" id="IPR053182">
    <property type="entry name" value="YobU-like_regulator"/>
</dbReference>
<dbReference type="SMART" id="SM00871">
    <property type="entry name" value="AraC_E_bind"/>
    <property type="match status" value="1"/>
</dbReference>
<proteinExistence type="predicted"/>
<reference evidence="2 3" key="1">
    <citation type="submission" date="2019-11" db="EMBL/GenBank/DDBJ databases">
        <authorList>
            <person name="Li X."/>
        </authorList>
    </citation>
    <scope>NUCLEOTIDE SEQUENCE [LARGE SCALE GENOMIC DNA]</scope>
    <source>
        <strain evidence="2 3">L9</strain>
    </source>
</reference>
<evidence type="ECO:0000259" key="1">
    <source>
        <dbReference type="SMART" id="SM00871"/>
    </source>
</evidence>
<keyword evidence="3" id="KW-1185">Reference proteome</keyword>
<sequence length="162" mass="18996">MEPKVVQKNAIQIIGYEFEANLKEIEEQQLGKKTLEKLKESVDEIENKVGDHVYMTQIYPMREDFDAEVHQFKQIIGFEVDELDSNIPKGAVRHTIPENDYVCYTHHGLESELHNSYSFLYGKWLEENGYVPLGYDVELWGERYQPYCTDNQIDLFIAVKSK</sequence>
<feature type="domain" description="AraC effector-binding" evidence="1">
    <location>
        <begin position="1"/>
        <end position="160"/>
    </location>
</feature>
<dbReference type="InterPro" id="IPR029442">
    <property type="entry name" value="GyrI-like"/>
</dbReference>
<dbReference type="Gene3D" id="3.20.80.10">
    <property type="entry name" value="Regulatory factor, effector binding domain"/>
    <property type="match status" value="1"/>
</dbReference>
<protein>
    <submittedName>
        <fullName evidence="2">AraC family transcriptional regulator</fullName>
    </submittedName>
</protein>
<comment type="caution">
    <text evidence="2">The sequence shown here is derived from an EMBL/GenBank/DDBJ whole genome shotgun (WGS) entry which is preliminary data.</text>
</comment>
<dbReference type="Proteomes" id="UP000469125">
    <property type="component" value="Unassembled WGS sequence"/>
</dbReference>
<evidence type="ECO:0000313" key="2">
    <source>
        <dbReference type="EMBL" id="MUK87575.1"/>
    </source>
</evidence>
<dbReference type="EMBL" id="WOCA01000002">
    <property type="protein sequence ID" value="MUK87575.1"/>
    <property type="molecule type" value="Genomic_DNA"/>
</dbReference>
<dbReference type="RefSeq" id="WP_155667385.1">
    <property type="nucleotide sequence ID" value="NZ_WOCA01000002.1"/>
</dbReference>
<dbReference type="AlphaFoldDB" id="A0A6N8FDT5"/>
<organism evidence="2 3">
    <name type="scientific">Ornithinibacillus caprae</name>
    <dbReference type="NCBI Taxonomy" id="2678566"/>
    <lineage>
        <taxon>Bacteria</taxon>
        <taxon>Bacillati</taxon>
        <taxon>Bacillota</taxon>
        <taxon>Bacilli</taxon>
        <taxon>Bacillales</taxon>
        <taxon>Bacillaceae</taxon>
        <taxon>Ornithinibacillus</taxon>
    </lineage>
</organism>
<dbReference type="SUPFAM" id="SSF55136">
    <property type="entry name" value="Probable bacterial effector-binding domain"/>
    <property type="match status" value="1"/>
</dbReference>
<dbReference type="PANTHER" id="PTHR36444">
    <property type="entry name" value="TRANSCRIPTIONAL REGULATOR PROTEIN YOBU-RELATED"/>
    <property type="match status" value="1"/>
</dbReference>
<name>A0A6N8FDT5_9BACI</name>
<dbReference type="InterPro" id="IPR011256">
    <property type="entry name" value="Reg_factor_effector_dom_sf"/>
</dbReference>
<gene>
    <name evidence="2" type="ORF">GMD78_04060</name>
</gene>
<dbReference type="InterPro" id="IPR010499">
    <property type="entry name" value="AraC_E-bd"/>
</dbReference>
<dbReference type="Pfam" id="PF06445">
    <property type="entry name" value="GyrI-like"/>
    <property type="match status" value="1"/>
</dbReference>
<evidence type="ECO:0000313" key="3">
    <source>
        <dbReference type="Proteomes" id="UP000469125"/>
    </source>
</evidence>
<dbReference type="PANTHER" id="PTHR36444:SF2">
    <property type="entry name" value="TRANSCRIPTIONAL REGULATOR PROTEIN YOBU-RELATED"/>
    <property type="match status" value="1"/>
</dbReference>